<reference evidence="3" key="1">
    <citation type="journal article" date="2015" name="J. Biotechnol.">
        <title>The structure of the Cyberlindnera jadinii genome and its relation to Candida utilis analyzed by the occurrence of single nucleotide polymorphisms.</title>
        <authorList>
            <person name="Rupp O."/>
            <person name="Brinkrolf K."/>
            <person name="Buerth C."/>
            <person name="Kunigo M."/>
            <person name="Schneider J."/>
            <person name="Jaenicke S."/>
            <person name="Goesmann A."/>
            <person name="Puehler A."/>
            <person name="Jaeger K.-E."/>
            <person name="Ernst J.F."/>
        </authorList>
    </citation>
    <scope>NUCLEOTIDE SEQUENCE [LARGE SCALE GENOMIC DNA]</scope>
    <source>
        <strain evidence="3">ATCC 18201 / CBS 1600 / BCRC 20928 / JCM 3617 / NBRC 0987 / NRRL Y-1542</strain>
    </source>
</reference>
<evidence type="ECO:0000313" key="2">
    <source>
        <dbReference type="EMBL" id="CEP21436.1"/>
    </source>
</evidence>
<dbReference type="EMBL" id="CDQK01000002">
    <property type="protein sequence ID" value="CEP21436.1"/>
    <property type="molecule type" value="Genomic_DNA"/>
</dbReference>
<dbReference type="Proteomes" id="UP000038830">
    <property type="component" value="Unassembled WGS sequence"/>
</dbReference>
<accession>A0A0H5C1A2</accession>
<keyword evidence="1" id="KW-0812">Transmembrane</keyword>
<keyword evidence="1" id="KW-0472">Membrane</keyword>
<evidence type="ECO:0000256" key="1">
    <source>
        <dbReference type="SAM" id="Phobius"/>
    </source>
</evidence>
<protein>
    <submittedName>
        <fullName evidence="2">Uncharacterized protein</fullName>
    </submittedName>
</protein>
<proteinExistence type="predicted"/>
<organism evidence="2 3">
    <name type="scientific">Cyberlindnera jadinii (strain ATCC 18201 / CBS 1600 / BCRC 20928 / JCM 3617 / NBRC 0987 / NRRL Y-1542)</name>
    <name type="common">Torula yeast</name>
    <name type="synonym">Candida utilis</name>
    <dbReference type="NCBI Taxonomy" id="983966"/>
    <lineage>
        <taxon>Eukaryota</taxon>
        <taxon>Fungi</taxon>
        <taxon>Dikarya</taxon>
        <taxon>Ascomycota</taxon>
        <taxon>Saccharomycotina</taxon>
        <taxon>Saccharomycetes</taxon>
        <taxon>Phaffomycetales</taxon>
        <taxon>Phaffomycetaceae</taxon>
        <taxon>Cyberlindnera</taxon>
    </lineage>
</organism>
<keyword evidence="1" id="KW-1133">Transmembrane helix</keyword>
<name>A0A0H5C1A2_CYBJN</name>
<feature type="transmembrane region" description="Helical" evidence="1">
    <location>
        <begin position="119"/>
        <end position="138"/>
    </location>
</feature>
<evidence type="ECO:0000313" key="3">
    <source>
        <dbReference type="Proteomes" id="UP000038830"/>
    </source>
</evidence>
<gene>
    <name evidence="2" type="ORF">BN1211_1526</name>
</gene>
<feature type="transmembrane region" description="Helical" evidence="1">
    <location>
        <begin position="150"/>
        <end position="171"/>
    </location>
</feature>
<dbReference type="AlphaFoldDB" id="A0A0H5C1A2"/>
<sequence length="172" mass="18094">MQEPRTSVASAPSANETPSLALSLPGSSDLVSTGAALGEVTKLLSSITRLLKRTTLPTNAVGDIISVIVGLVNEILKSLGSITDLSELTNAMKSLLAQAISALEGLLEKRVLDTTLNAGLARIISTFMTLLTVFVHRWSSILGNLLSLNFIGVVSYLLSYLLSILTTLLSAL</sequence>